<gene>
    <name evidence="1" type="ORF">URODEC1_LOCUS67129</name>
</gene>
<dbReference type="AlphaFoldDB" id="A0ABC9BND5"/>
<dbReference type="Proteomes" id="UP001497457">
    <property type="component" value="Chromosome 27b"/>
</dbReference>
<reference evidence="1 2" key="2">
    <citation type="submission" date="2024-10" db="EMBL/GenBank/DDBJ databases">
        <authorList>
            <person name="Ryan C."/>
        </authorList>
    </citation>
    <scope>NUCLEOTIDE SEQUENCE [LARGE SCALE GENOMIC DNA]</scope>
</reference>
<dbReference type="PANTHER" id="PTHR18868:SF37">
    <property type="entry name" value="OS07G0665300 PROTEIN"/>
    <property type="match status" value="1"/>
</dbReference>
<dbReference type="EMBL" id="OZ075137">
    <property type="protein sequence ID" value="CAL5004882.1"/>
    <property type="molecule type" value="Genomic_DNA"/>
</dbReference>
<dbReference type="SUPFAM" id="SSF50494">
    <property type="entry name" value="Trypsin-like serine proteases"/>
    <property type="match status" value="2"/>
</dbReference>
<dbReference type="PANTHER" id="PTHR18868">
    <property type="entry name" value="OS07G0665300 PROTEIN-RELATED"/>
    <property type="match status" value="1"/>
</dbReference>
<accession>A0ABC9BND5</accession>
<dbReference type="Pfam" id="PF13365">
    <property type="entry name" value="Trypsin_2"/>
    <property type="match status" value="1"/>
</dbReference>
<sequence>MLTTEHTTTKCKQTGPIYSDTVSEAGYDNVSKSGSSSSCELSEGLASIYGQCVVSIASFNEGTMVFGCTGIFLPPGSSDTNATSVLTSASLVRSSDDENKIIDNLTIKVRLPDDLVVIGWLHHYDLKYDLAVVNIERLCGFCTPKLSSRLQLQFECTNVVAVGRCFDSGMVTTTRRIDIGRLSDELCELDMALLGGPLFGFHGISYRGFAGMNCREGERTVFLPRDKIIECLEHFEFRTDINQGGCGKKNQSQVRYGPIPASRWSDYPIPDRIIERGEFYAMCVFNSFEDKFEGDIWCTFSKELGSTLSECVVALASFNEGARHFACTGVFIDSYPARILTSASLVRSSGDKRKIFDNLRIEVCLQNRTRVTAVLRHCDLCYNVAVVEIICFRSPRAIELEKDIPFAPNIDVVAVGFCFRGCKLMATKGVLVDKTSRLDCKELGTSTCKITKAGIGGPLIDTCGNFVGMNFIDDKETPYLPRKKIHELLRHFDANGHNSAETIDKGDLYRWPVPEPYWDFPPHIKNRY</sequence>
<proteinExistence type="predicted"/>
<evidence type="ECO:0000313" key="1">
    <source>
        <dbReference type="EMBL" id="CAL5004882.1"/>
    </source>
</evidence>
<evidence type="ECO:0000313" key="2">
    <source>
        <dbReference type="Proteomes" id="UP001497457"/>
    </source>
</evidence>
<protein>
    <submittedName>
        <fullName evidence="1">Uncharacterized protein</fullName>
    </submittedName>
</protein>
<name>A0ABC9BND5_9POAL</name>
<reference evidence="2" key="1">
    <citation type="submission" date="2024-06" db="EMBL/GenBank/DDBJ databases">
        <authorList>
            <person name="Ryan C."/>
        </authorList>
    </citation>
    <scope>NUCLEOTIDE SEQUENCE [LARGE SCALE GENOMIC DNA]</scope>
</reference>
<dbReference type="Gene3D" id="2.40.10.120">
    <property type="match status" value="1"/>
</dbReference>
<dbReference type="InterPro" id="IPR009003">
    <property type="entry name" value="Peptidase_S1_PA"/>
</dbReference>
<organism evidence="1 2">
    <name type="scientific">Urochloa decumbens</name>
    <dbReference type="NCBI Taxonomy" id="240449"/>
    <lineage>
        <taxon>Eukaryota</taxon>
        <taxon>Viridiplantae</taxon>
        <taxon>Streptophyta</taxon>
        <taxon>Embryophyta</taxon>
        <taxon>Tracheophyta</taxon>
        <taxon>Spermatophyta</taxon>
        <taxon>Magnoliopsida</taxon>
        <taxon>Liliopsida</taxon>
        <taxon>Poales</taxon>
        <taxon>Poaceae</taxon>
        <taxon>PACMAD clade</taxon>
        <taxon>Panicoideae</taxon>
        <taxon>Panicodae</taxon>
        <taxon>Paniceae</taxon>
        <taxon>Melinidinae</taxon>
        <taxon>Urochloa</taxon>
    </lineage>
</organism>
<keyword evidence="2" id="KW-1185">Reference proteome</keyword>